<gene>
    <name evidence="1" type="ORF">NOO_LOCUS12035</name>
</gene>
<proteinExistence type="predicted"/>
<reference evidence="3" key="1">
    <citation type="submission" date="2016-06" db="UniProtKB">
        <authorList>
            <consortium name="WormBaseParasite"/>
        </authorList>
    </citation>
    <scope>IDENTIFICATION</scope>
</reference>
<keyword evidence="2" id="KW-1185">Reference proteome</keyword>
<dbReference type="STRING" id="42157.A0A182EV48"/>
<organism evidence="3">
    <name type="scientific">Onchocerca ochengi</name>
    <name type="common">Filarial nematode worm</name>
    <dbReference type="NCBI Taxonomy" id="42157"/>
    <lineage>
        <taxon>Eukaryota</taxon>
        <taxon>Metazoa</taxon>
        <taxon>Ecdysozoa</taxon>
        <taxon>Nematoda</taxon>
        <taxon>Chromadorea</taxon>
        <taxon>Rhabditida</taxon>
        <taxon>Spirurina</taxon>
        <taxon>Spiruromorpha</taxon>
        <taxon>Filarioidea</taxon>
        <taxon>Onchocercidae</taxon>
        <taxon>Onchocerca</taxon>
    </lineage>
</organism>
<name>A0A182EV48_ONCOC</name>
<dbReference type="OrthoDB" id="10373581at2759"/>
<evidence type="ECO:0000313" key="3">
    <source>
        <dbReference type="WBParaSite" id="nOo.2.0.1.t12035-RA"/>
    </source>
</evidence>
<dbReference type="EMBL" id="UYRW01009487">
    <property type="protein sequence ID" value="VDM97862.1"/>
    <property type="molecule type" value="Genomic_DNA"/>
</dbReference>
<protein>
    <submittedName>
        <fullName evidence="3">IMD domain-containing protein</fullName>
    </submittedName>
</protein>
<evidence type="ECO:0000313" key="2">
    <source>
        <dbReference type="Proteomes" id="UP000271087"/>
    </source>
</evidence>
<sequence>LPNIFKDKRCSAFEKLQESRFRAEAAEYKRTNGRSNILSGLGNFFSNINHGR</sequence>
<dbReference type="Proteomes" id="UP000271087">
    <property type="component" value="Unassembled WGS sequence"/>
</dbReference>
<dbReference type="WBParaSite" id="nOo.2.0.1.t12035-RA">
    <property type="protein sequence ID" value="nOo.2.0.1.t12035-RA"/>
    <property type="gene ID" value="nOo.2.0.1.g12035"/>
</dbReference>
<reference evidence="1 2" key="2">
    <citation type="submission" date="2018-08" db="EMBL/GenBank/DDBJ databases">
        <authorList>
            <person name="Laetsch R D."/>
            <person name="Stevens L."/>
            <person name="Kumar S."/>
            <person name="Blaxter L. M."/>
        </authorList>
    </citation>
    <scope>NUCLEOTIDE SEQUENCE [LARGE SCALE GENOMIC DNA]</scope>
</reference>
<evidence type="ECO:0000313" key="1">
    <source>
        <dbReference type="EMBL" id="VDM97862.1"/>
    </source>
</evidence>
<dbReference type="AlphaFoldDB" id="A0A182EV48"/>
<accession>A0A182EV48</accession>